<evidence type="ECO:0000313" key="6">
    <source>
        <dbReference type="Proteomes" id="UP000694843"/>
    </source>
</evidence>
<keyword evidence="6" id="KW-1185">Reference proteome</keyword>
<dbReference type="PROSITE" id="PS50097">
    <property type="entry name" value="BTB"/>
    <property type="match status" value="1"/>
</dbReference>
<reference evidence="7" key="1">
    <citation type="submission" date="2025-08" db="UniProtKB">
        <authorList>
            <consortium name="RefSeq"/>
        </authorList>
    </citation>
    <scope>IDENTIFICATION</scope>
    <source>
        <tissue evidence="7">Whole organism</tissue>
    </source>
</reference>
<keyword evidence="3" id="KW-0009">Actin-binding</keyword>
<protein>
    <submittedName>
        <fullName evidence="7">Influenza virus NS1A-binding protein homolog A</fullName>
    </submittedName>
</protein>
<dbReference type="SMART" id="SM00612">
    <property type="entry name" value="Kelch"/>
    <property type="match status" value="6"/>
</dbReference>
<dbReference type="AlphaFoldDB" id="A0A979FUM4"/>
<dbReference type="SUPFAM" id="SSF54695">
    <property type="entry name" value="POZ domain"/>
    <property type="match status" value="1"/>
</dbReference>
<dbReference type="SMART" id="SM00225">
    <property type="entry name" value="BTB"/>
    <property type="match status" value="1"/>
</dbReference>
<dbReference type="InterPro" id="IPR006652">
    <property type="entry name" value="Kelch_1"/>
</dbReference>
<evidence type="ECO:0000313" key="7">
    <source>
        <dbReference type="RefSeq" id="XP_047739754.1"/>
    </source>
</evidence>
<dbReference type="InterPro" id="IPR000210">
    <property type="entry name" value="BTB/POZ_dom"/>
</dbReference>
<evidence type="ECO:0000256" key="3">
    <source>
        <dbReference type="ARBA" id="ARBA00023203"/>
    </source>
</evidence>
<dbReference type="PANTHER" id="PTHR24412:SF396">
    <property type="entry name" value="INFLUENZA VIRUS NS1A-BINDING PROTEIN"/>
    <property type="match status" value="1"/>
</dbReference>
<feature type="domain" description="BTB" evidence="5">
    <location>
        <begin position="49"/>
        <end position="121"/>
    </location>
</feature>
<dbReference type="Pfam" id="PF24681">
    <property type="entry name" value="Kelch_KLHDC2_KLHL20_DRC7"/>
    <property type="match status" value="1"/>
</dbReference>
<dbReference type="RefSeq" id="XP_047739754.1">
    <property type="nucleotide sequence ID" value="XM_047883798.1"/>
</dbReference>
<dbReference type="GeneID" id="108673554"/>
<dbReference type="PANTHER" id="PTHR24412">
    <property type="entry name" value="KELCH PROTEIN"/>
    <property type="match status" value="1"/>
</dbReference>
<proteinExistence type="predicted"/>
<dbReference type="OrthoDB" id="45365at2759"/>
<dbReference type="InterPro" id="IPR015915">
    <property type="entry name" value="Kelch-typ_b-propeller"/>
</dbReference>
<dbReference type="GO" id="GO:0003779">
    <property type="term" value="F:actin binding"/>
    <property type="evidence" value="ECO:0007669"/>
    <property type="project" value="UniProtKB-KW"/>
</dbReference>
<dbReference type="KEGG" id="hazt:108673554"/>
<gene>
    <name evidence="7" type="primary">LOC108673554</name>
</gene>
<dbReference type="InterPro" id="IPR011333">
    <property type="entry name" value="SKP1/BTB/POZ_sf"/>
</dbReference>
<evidence type="ECO:0000256" key="2">
    <source>
        <dbReference type="ARBA" id="ARBA00022737"/>
    </source>
</evidence>
<dbReference type="SUPFAM" id="SSF50965">
    <property type="entry name" value="Galactose oxidase, central domain"/>
    <property type="match status" value="1"/>
</dbReference>
<dbReference type="Gene3D" id="3.30.710.10">
    <property type="entry name" value="Potassium Channel Kv1.1, Chain A"/>
    <property type="match status" value="1"/>
</dbReference>
<accession>A0A979FUM4</accession>
<dbReference type="Proteomes" id="UP000694843">
    <property type="component" value="Unplaced"/>
</dbReference>
<sequence length="720" mass="79289">MGSFEIYDDEPHDAGMVTMASNLTLSDSTEMMKQRMAQLNQFRKTRHFCDVVLQIGTAEIHAHRSVLACASPYFFELFTTDESKKTAREDKVVYKLSGSFEQESLEKLVKFAYTGDLDVPARLVRHVYVAANKLRVSLANAETSHYSITRCSHAQTQELRTRGQLDLVRVSKDTGGVSRLQVRVMQYSADDASITSHALCTLVLEWIRRQMEEEDITLESLKEKKHLLYLNIDNSLHDCSDIRTGDYQDSEMVQDYKKISRKLSKTSLKGTKKIVVGLHPAKPRMMLYSRSISDEEDAQDAEWKLIAHSEVTDRSFLSIVTLNGVVSVLSIMQVSQPPSPTLRTPHQSRPASVEKVDSYTLIPHMASSKCGCGVDNFNGTLLVSGGYDRVECLRDAEVYSPKDNTWTKFPDMRQGRGRFGLAVLDGIAYAIGGSDGTRELNSVEVLDADAKRWTNVAQMPLARSNAGVCSFNGKIYCVGGCYGHGGIKQCDVYEPQTNTWTTIASLNIGRYQAGVAALDGKVYAVGGYDVLNCLSSVEVLDTELNEWRMGAPIGTARRGHGLAAFKGKLFMVGGFDGKQSLCSTEIYDPDTNSWSPGPSMTTCRANVGVAVVDGKLYAVGGFSGKNFLNSIEYLDPETMEWTNFTPKPEGYKSRKTSKSLVNGAGAQADEESRSETQEDNSASELDTSIPEESIPEESEPSTCGDTPAVNGIRAMTTNVH</sequence>
<dbReference type="InterPro" id="IPR011043">
    <property type="entry name" value="Gal_Oxase/kelch_b-propeller"/>
</dbReference>
<name>A0A979FUM4_HYAAZ</name>
<dbReference type="PRINTS" id="PR00501">
    <property type="entry name" value="KELCHREPEAT"/>
</dbReference>
<evidence type="ECO:0000256" key="4">
    <source>
        <dbReference type="SAM" id="MobiDB-lite"/>
    </source>
</evidence>
<evidence type="ECO:0000259" key="5">
    <source>
        <dbReference type="PROSITE" id="PS50097"/>
    </source>
</evidence>
<keyword evidence="1" id="KW-0880">Kelch repeat</keyword>
<organism evidence="6 7">
    <name type="scientific">Hyalella azteca</name>
    <name type="common">Amphipod</name>
    <dbReference type="NCBI Taxonomy" id="294128"/>
    <lineage>
        <taxon>Eukaryota</taxon>
        <taxon>Metazoa</taxon>
        <taxon>Ecdysozoa</taxon>
        <taxon>Arthropoda</taxon>
        <taxon>Crustacea</taxon>
        <taxon>Multicrustacea</taxon>
        <taxon>Malacostraca</taxon>
        <taxon>Eumalacostraca</taxon>
        <taxon>Peracarida</taxon>
        <taxon>Amphipoda</taxon>
        <taxon>Senticaudata</taxon>
        <taxon>Talitrida</taxon>
        <taxon>Talitroidea</taxon>
        <taxon>Hyalellidae</taxon>
        <taxon>Hyalella</taxon>
    </lineage>
</organism>
<dbReference type="Pfam" id="PF00651">
    <property type="entry name" value="BTB"/>
    <property type="match status" value="1"/>
</dbReference>
<feature type="region of interest" description="Disordered" evidence="4">
    <location>
        <begin position="644"/>
        <end position="720"/>
    </location>
</feature>
<evidence type="ECO:0000256" key="1">
    <source>
        <dbReference type="ARBA" id="ARBA00022441"/>
    </source>
</evidence>
<dbReference type="Pfam" id="PF01344">
    <property type="entry name" value="Kelch_1"/>
    <property type="match status" value="3"/>
</dbReference>
<dbReference type="Gene3D" id="2.120.10.80">
    <property type="entry name" value="Kelch-type beta propeller"/>
    <property type="match status" value="2"/>
</dbReference>
<keyword evidence="2" id="KW-0677">Repeat</keyword>
<dbReference type="OMA" id="TEIVQDY"/>